<dbReference type="InterPro" id="IPR001387">
    <property type="entry name" value="Cro/C1-type_HTH"/>
</dbReference>
<dbReference type="GO" id="GO:0003677">
    <property type="term" value="F:DNA binding"/>
    <property type="evidence" value="ECO:0007669"/>
    <property type="project" value="UniProtKB-KW"/>
</dbReference>
<dbReference type="CDD" id="cd00093">
    <property type="entry name" value="HTH_XRE"/>
    <property type="match status" value="1"/>
</dbReference>
<keyword evidence="3" id="KW-0804">Transcription</keyword>
<dbReference type="SMART" id="SM00530">
    <property type="entry name" value="HTH_XRE"/>
    <property type="match status" value="1"/>
</dbReference>
<evidence type="ECO:0000259" key="4">
    <source>
        <dbReference type="PROSITE" id="PS50943"/>
    </source>
</evidence>
<accession>A0A5X8MR75</accession>
<dbReference type="PANTHER" id="PTHR40661:SF3">
    <property type="entry name" value="FELS-1 PROPHAGE TRANSCRIPTIONAL REGULATOR"/>
    <property type="match status" value="1"/>
</dbReference>
<dbReference type="PANTHER" id="PTHR40661">
    <property type="match status" value="1"/>
</dbReference>
<keyword evidence="2" id="KW-0238">DNA-binding</keyword>
<dbReference type="InterPro" id="IPR036286">
    <property type="entry name" value="LexA/Signal_pep-like_sf"/>
</dbReference>
<reference evidence="5" key="1">
    <citation type="submission" date="2019-01" db="EMBL/GenBank/DDBJ databases">
        <authorList>
            <person name="Ashton P.M."/>
            <person name="Dallman T."/>
            <person name="Nair S."/>
            <person name="De Pinna E."/>
            <person name="Peters T."/>
            <person name="Grant K."/>
        </authorList>
    </citation>
    <scope>NUCLEOTIDE SEQUENCE</scope>
    <source>
        <strain evidence="5">559803</strain>
    </source>
</reference>
<protein>
    <submittedName>
        <fullName evidence="5">Helix-turn-helix transcriptional regulator</fullName>
    </submittedName>
</protein>
<feature type="domain" description="HTH cro/C1-type" evidence="4">
    <location>
        <begin position="7"/>
        <end position="61"/>
    </location>
</feature>
<sequence length="229" mass="25540">MNVGEKIRSIRKLKGLTITQLANLTGWNVGNISRLERGMQGYSEQSLKKIADALEISVAELFAPSGTKNTEHSYSISSLSSRGRDDVYRVEVLDVSASAGNGEAAKDFVEVISSIEYVTEEARRLFGHRPANQVKLINVRGDSMRGTIDPGDLIFVDAGVNYFDGDGIYVFDFSGDLYVKRLQKIKGEIMVLSDNPLYREWQITPDEMSMLHVCGKVLLSQSQEFRRHA</sequence>
<name>A0A5X8MR75_SALET</name>
<dbReference type="SUPFAM" id="SSF51306">
    <property type="entry name" value="LexA/Signal peptidase"/>
    <property type="match status" value="1"/>
</dbReference>
<dbReference type="AlphaFoldDB" id="A0A5X8MR75"/>
<evidence type="ECO:0000256" key="2">
    <source>
        <dbReference type="ARBA" id="ARBA00023125"/>
    </source>
</evidence>
<evidence type="ECO:0000313" key="5">
    <source>
        <dbReference type="EMBL" id="ECB0428840.1"/>
    </source>
</evidence>
<dbReference type="EMBL" id="AAHWHN010000021">
    <property type="protein sequence ID" value="ECB0428840.1"/>
    <property type="molecule type" value="Genomic_DNA"/>
</dbReference>
<dbReference type="CDD" id="cd06529">
    <property type="entry name" value="S24_LexA-like"/>
    <property type="match status" value="1"/>
</dbReference>
<evidence type="ECO:0000256" key="1">
    <source>
        <dbReference type="ARBA" id="ARBA00023015"/>
    </source>
</evidence>
<dbReference type="InterPro" id="IPR015927">
    <property type="entry name" value="Peptidase_S24_S26A/B/C"/>
</dbReference>
<evidence type="ECO:0000256" key="3">
    <source>
        <dbReference type="ARBA" id="ARBA00023163"/>
    </source>
</evidence>
<dbReference type="SUPFAM" id="SSF47413">
    <property type="entry name" value="lambda repressor-like DNA-binding domains"/>
    <property type="match status" value="1"/>
</dbReference>
<organism evidence="5">
    <name type="scientific">Salmonella enterica subsp. enterica serovar Agbeni</name>
    <dbReference type="NCBI Taxonomy" id="1967642"/>
    <lineage>
        <taxon>Bacteria</taxon>
        <taxon>Pseudomonadati</taxon>
        <taxon>Pseudomonadota</taxon>
        <taxon>Gammaproteobacteria</taxon>
        <taxon>Enterobacterales</taxon>
        <taxon>Enterobacteriaceae</taxon>
        <taxon>Salmonella</taxon>
    </lineage>
</organism>
<gene>
    <name evidence="5" type="ORF">EUV16_19455</name>
</gene>
<dbReference type="PROSITE" id="PS50943">
    <property type="entry name" value="HTH_CROC1"/>
    <property type="match status" value="1"/>
</dbReference>
<dbReference type="Pfam" id="PF00717">
    <property type="entry name" value="Peptidase_S24"/>
    <property type="match status" value="1"/>
</dbReference>
<comment type="caution">
    <text evidence="5">The sequence shown here is derived from an EMBL/GenBank/DDBJ whole genome shotgun (WGS) entry which is preliminary data.</text>
</comment>
<keyword evidence="1" id="KW-0805">Transcription regulation</keyword>
<dbReference type="Gene3D" id="1.10.260.40">
    <property type="entry name" value="lambda repressor-like DNA-binding domains"/>
    <property type="match status" value="1"/>
</dbReference>
<dbReference type="Pfam" id="PF01381">
    <property type="entry name" value="HTH_3"/>
    <property type="match status" value="1"/>
</dbReference>
<dbReference type="Gene3D" id="2.10.109.10">
    <property type="entry name" value="Umud Fragment, subunit A"/>
    <property type="match status" value="1"/>
</dbReference>
<dbReference type="InterPro" id="IPR010982">
    <property type="entry name" value="Lambda_DNA-bd_dom_sf"/>
</dbReference>
<dbReference type="InterPro" id="IPR039418">
    <property type="entry name" value="LexA-like"/>
</dbReference>
<proteinExistence type="predicted"/>